<evidence type="ECO:0000313" key="2">
    <source>
        <dbReference type="Proteomes" id="UP000008367"/>
    </source>
</evidence>
<protein>
    <submittedName>
        <fullName evidence="1">Uncharacterized protein</fullName>
    </submittedName>
</protein>
<gene>
    <name evidence="1" type="ORF">VCHENC02_5412A</name>
</gene>
<accession>A0A454CQN6</accession>
<evidence type="ECO:0000313" key="1">
    <source>
        <dbReference type="EMBL" id="EKM28720.1"/>
    </source>
</evidence>
<sequence length="8" mass="1016">MFIRLCFS</sequence>
<name>A0A454CQN6_VIBHA</name>
<dbReference type="Proteomes" id="UP000008367">
    <property type="component" value="Unassembled WGS sequence"/>
</dbReference>
<organism evidence="1 2">
    <name type="scientific">Vibrio harveyi</name>
    <name type="common">Beneckea harveyi</name>
    <dbReference type="NCBI Taxonomy" id="669"/>
    <lineage>
        <taxon>Bacteria</taxon>
        <taxon>Pseudomonadati</taxon>
        <taxon>Pseudomonadota</taxon>
        <taxon>Gammaproteobacteria</taxon>
        <taxon>Vibrionales</taxon>
        <taxon>Vibrionaceae</taxon>
        <taxon>Vibrio</taxon>
    </lineage>
</organism>
<reference evidence="1 2" key="1">
    <citation type="submission" date="2012-10" db="EMBL/GenBank/DDBJ databases">
        <title>Genome sequence of Vibrio Cholerae HENC-02.</title>
        <authorList>
            <person name="Eppinger M."/>
            <person name="Hasan N.A."/>
            <person name="Sengamalay N."/>
            <person name="Hine E."/>
            <person name="Su Q."/>
            <person name="Daugherty S.C."/>
            <person name="Young S."/>
            <person name="Sadzewicz L."/>
            <person name="Tallon L."/>
            <person name="Cebula T.A."/>
            <person name="Ravel J."/>
            <person name="Colwell R.R."/>
        </authorList>
    </citation>
    <scope>NUCLEOTIDE SEQUENCE [LARGE SCALE GENOMIC DNA]</scope>
    <source>
        <strain evidence="1 2">HENC-02</strain>
    </source>
</reference>
<feature type="non-terminal residue" evidence="1">
    <location>
        <position position="8"/>
    </location>
</feature>
<proteinExistence type="predicted"/>
<dbReference type="EMBL" id="AJSR01002408">
    <property type="protein sequence ID" value="EKM28720.1"/>
    <property type="molecule type" value="Genomic_DNA"/>
</dbReference>
<comment type="caution">
    <text evidence="1">The sequence shown here is derived from an EMBL/GenBank/DDBJ whole genome shotgun (WGS) entry which is preliminary data.</text>
</comment>